<accession>A0A6I2UK87</accession>
<gene>
    <name evidence="1" type="ORF">FYJ84_13975</name>
</gene>
<evidence type="ECO:0000313" key="1">
    <source>
        <dbReference type="EMBL" id="MSU10069.1"/>
    </source>
</evidence>
<evidence type="ECO:0000313" key="2">
    <source>
        <dbReference type="Proteomes" id="UP000433181"/>
    </source>
</evidence>
<evidence type="ECO:0008006" key="3">
    <source>
        <dbReference type="Google" id="ProtNLM"/>
    </source>
</evidence>
<protein>
    <recommendedName>
        <fullName evidence="3">Transposase (putative) YhgA-like domain-containing protein</fullName>
    </recommendedName>
</protein>
<comment type="caution">
    <text evidence="1">The sequence shown here is derived from an EMBL/GenBank/DDBJ whole genome shotgun (WGS) entry which is preliminary data.</text>
</comment>
<reference evidence="1 2" key="1">
    <citation type="submission" date="2019-08" db="EMBL/GenBank/DDBJ databases">
        <title>In-depth cultivation of the pig gut microbiome towards novel bacterial diversity and tailored functional studies.</title>
        <authorList>
            <person name="Wylensek D."/>
            <person name="Hitch T.C.A."/>
            <person name="Clavel T."/>
        </authorList>
    </citation>
    <scope>NUCLEOTIDE SEQUENCE [LARGE SCALE GENOMIC DNA]</scope>
    <source>
        <strain evidence="1 2">WCA-693-APC-5D-A</strain>
    </source>
</reference>
<dbReference type="GeneID" id="96780037"/>
<proteinExistence type="predicted"/>
<name>A0A6I2UK87_9FIRM</name>
<dbReference type="EMBL" id="VUNR01000052">
    <property type="protein sequence ID" value="MSU10069.1"/>
    <property type="molecule type" value="Genomic_DNA"/>
</dbReference>
<keyword evidence="2" id="KW-1185">Reference proteome</keyword>
<dbReference type="Proteomes" id="UP000433181">
    <property type="component" value="Unassembled WGS sequence"/>
</dbReference>
<organism evidence="1 2">
    <name type="scientific">Anaerovibrio slackiae</name>
    <dbReference type="NCBI Taxonomy" id="2652309"/>
    <lineage>
        <taxon>Bacteria</taxon>
        <taxon>Bacillati</taxon>
        <taxon>Bacillota</taxon>
        <taxon>Negativicutes</taxon>
        <taxon>Selenomonadales</taxon>
        <taxon>Selenomonadaceae</taxon>
        <taxon>Anaerovibrio</taxon>
    </lineage>
</organism>
<dbReference type="RefSeq" id="WP_154408234.1">
    <property type="nucleotide sequence ID" value="NZ_VUNR01000052.1"/>
</dbReference>
<dbReference type="AlphaFoldDB" id="A0A6I2UK87"/>
<sequence>MENSVQSTIYDDVWRTELCDMIELVIPVVNEVFGESFPLNARIEHLPDTHEFEDVSGRMERRTTDSCFRIYRDDGTDSTYHIECQSTADSSMLVRIFEYGVQIALDDAEETSDGINLVIPHSAVLFLRSTSKTPDKMQVKISTPGGCVRYFVPVLKMKDYTLDSLFEKNLFMLLPFYLFSVEKSLQECDENPQKLRELLNDISRIAGFLSAKLKQGVIDTFTQRTLLRLLGEVNKKLAGKYSNILEGVEEIMGGKVLEYEEKDILRRGLAMGRAEERISSIKSLMKKMKLSAEDAMRVLDIPPAEFGKYISLL</sequence>